<dbReference type="EMBL" id="LKAJ01000005">
    <property type="protein sequence ID" value="KRG21338.1"/>
    <property type="molecule type" value="Genomic_DNA"/>
</dbReference>
<reference evidence="2" key="3">
    <citation type="submission" date="2021-06" db="EMBL/GenBank/DDBJ databases">
        <title>Genomic Description and Analysis of Intracellular Bacteria, Candidatus Berkiella cookevillensis and Candidatus Berkiella aquae.</title>
        <authorList>
            <person name="Kidane D.T."/>
            <person name="Mehari Y.T."/>
            <person name="Rice F.C."/>
            <person name="Arivett B.A."/>
            <person name="Farone A.L."/>
            <person name="Berk S.G."/>
            <person name="Farone M.B."/>
        </authorList>
    </citation>
    <scope>NUCLEOTIDE SEQUENCE</scope>
    <source>
        <strain evidence="2">HT99</strain>
    </source>
</reference>
<gene>
    <name evidence="2" type="ORF">HT99x_005650</name>
    <name evidence="1" type="ORF">HT99x_01514</name>
</gene>
<evidence type="ECO:0000313" key="1">
    <source>
        <dbReference type="EMBL" id="KRG21338.1"/>
    </source>
</evidence>
<organism evidence="1">
    <name type="scientific">Candidatus Berkiella aquae</name>
    <dbReference type="NCBI Taxonomy" id="295108"/>
    <lineage>
        <taxon>Bacteria</taxon>
        <taxon>Pseudomonadati</taxon>
        <taxon>Pseudomonadota</taxon>
        <taxon>Gammaproteobacteria</taxon>
        <taxon>Candidatus Berkiellales</taxon>
        <taxon>Candidatus Berkiellaceae</taxon>
        <taxon>Candidatus Berkiella</taxon>
    </lineage>
</organism>
<evidence type="ECO:0000313" key="2">
    <source>
        <dbReference type="EMBL" id="MCS5710906.1"/>
    </source>
</evidence>
<dbReference type="AlphaFoldDB" id="A0A0Q9YV34"/>
<dbReference type="EMBL" id="LKAJ02000001">
    <property type="protein sequence ID" value="MCS5710906.1"/>
    <property type="molecule type" value="Genomic_DNA"/>
</dbReference>
<comment type="caution">
    <text evidence="1">The sequence shown here is derived from an EMBL/GenBank/DDBJ whole genome shotgun (WGS) entry which is preliminary data.</text>
</comment>
<name>A0A0Q9YV34_9GAMM</name>
<reference evidence="1" key="1">
    <citation type="submission" date="2015-09" db="EMBL/GenBank/DDBJ databases">
        <title>Draft Genome Sequences of Two Novel Amoeba-resistant Intranuclear Bacteria, Candidatus Berkiella cookevillensis and Candidatus Berkiella aquae.</title>
        <authorList>
            <person name="Mehari Y.T."/>
            <person name="Arivett B.A."/>
            <person name="Farone A.L."/>
            <person name="Gunderson J.H."/>
            <person name="Farone M.B."/>
        </authorList>
    </citation>
    <scope>NUCLEOTIDE SEQUENCE [LARGE SCALE GENOMIC DNA]</scope>
    <source>
        <strain evidence="1">HT99</strain>
    </source>
</reference>
<dbReference type="Proteomes" id="UP000051497">
    <property type="component" value="Unassembled WGS sequence"/>
</dbReference>
<keyword evidence="3" id="KW-1185">Reference proteome</keyword>
<dbReference type="RefSeq" id="WP_075066143.1">
    <property type="nucleotide sequence ID" value="NZ_LKAJ02000001.1"/>
</dbReference>
<evidence type="ECO:0000313" key="3">
    <source>
        <dbReference type="Proteomes" id="UP000051497"/>
    </source>
</evidence>
<reference evidence="2" key="2">
    <citation type="journal article" date="2016" name="Genome Announc.">
        <title>Draft Genome Sequences of Two Novel Amoeba-Resistant Intranuclear Bacteria, 'Candidatus Berkiella cookevillensis' and 'Candidatus Berkiella aquae'.</title>
        <authorList>
            <person name="Mehari Y.T."/>
            <person name="Arivett B.A."/>
            <person name="Farone A.L."/>
            <person name="Gunderson J.H."/>
            <person name="Farone M.B."/>
        </authorList>
    </citation>
    <scope>NUCLEOTIDE SEQUENCE</scope>
    <source>
        <strain evidence="2">HT99</strain>
    </source>
</reference>
<proteinExistence type="predicted"/>
<sequence>MSIKQLRALIRTGIQQSSDKQLDHYGTEIGLLLLSNPHLLNYQWSRQQKTDALALIIRSTHDTVIAQRKTLIELLNVKHFAQIKPSNHQLLPAIEFAIKTQNSKLFQALLEHPSSISDNHLISLVDRFFNDEGDLMKWDLFHKLDPKQYQSRAYRTLSPYEKLYYQVYEYYYVAELNHRLNLGGRSHIKWGKKNIYKIDSKTGQDPGCGLMQLKNHLLLFIANNNKLSPGFTQAVNEILELTPQSGCHYFNKSTENKKNIFYFNHSHHIWCAFYVDNKLYMINMGYGSETPGIQVYDVPNDKVSTVLNTLTAWENRSLLDTKMSYKHFRNFAQKHNLTQLEQIDIPAQTVDNCSYYSLKGLLLAMSYHYNQAHYAPQMAYDKSLRNLLAFNNYDYANAIEDYLAHSIHPNFPLLERAKAQAKKYEFHPWDLLIDETQDEAAYQKMSF</sequence>
<dbReference type="STRING" id="295108.HT99x_01514"/>
<protein>
    <submittedName>
        <fullName evidence="1">Uncharacterized protein</fullName>
    </submittedName>
</protein>
<accession>A0A0Q9YV34</accession>